<name>A0A061AB28_9MOLU</name>
<dbReference type="AlphaFoldDB" id="A0A061AB28"/>
<dbReference type="PATRIC" id="fig|35623.3.peg.985"/>
<evidence type="ECO:0000313" key="2">
    <source>
        <dbReference type="Proteomes" id="UP000032434"/>
    </source>
</evidence>
<proteinExistence type="predicted"/>
<protein>
    <submittedName>
        <fullName evidence="1">Uncharacterized protein</fullName>
    </submittedName>
</protein>
<dbReference type="Proteomes" id="UP000032434">
    <property type="component" value="Chromosome 1"/>
</dbReference>
<dbReference type="EMBL" id="LK028559">
    <property type="protein sequence ID" value="CDR31058.1"/>
    <property type="molecule type" value="Genomic_DNA"/>
</dbReference>
<dbReference type="InParanoid" id="A0A061AB28"/>
<dbReference type="RefSeq" id="WP_045749515.1">
    <property type="nucleotide sequence ID" value="NZ_FUZK01000001.1"/>
</dbReference>
<accession>A0A061AB28</accession>
<dbReference type="OrthoDB" id="384755at2"/>
<gene>
    <name evidence="1" type="ORF">Aocu_09850</name>
</gene>
<reference evidence="2" key="1">
    <citation type="submission" date="2014-05" db="EMBL/GenBank/DDBJ databases">
        <authorList>
            <person name="Kube M."/>
        </authorList>
    </citation>
    <scope>NUCLEOTIDE SEQUENCE [LARGE SCALE GENOMIC DNA]</scope>
</reference>
<dbReference type="HOGENOM" id="CLU_2784843_0_0_14"/>
<dbReference type="STRING" id="35623.Aocu_09850"/>
<keyword evidence="2" id="KW-1185">Reference proteome</keyword>
<dbReference type="KEGG" id="aoc:Aocu_09850"/>
<sequence>MAWSNETYLVGERIRVEGERDLGIVTRLDLERGLIYVMFKRLREEVYSYPESIANQTLTPLVNKRDS</sequence>
<evidence type="ECO:0000313" key="1">
    <source>
        <dbReference type="EMBL" id="CDR31058.1"/>
    </source>
</evidence>
<organism evidence="1 2">
    <name type="scientific">Acholeplasma oculi</name>
    <dbReference type="NCBI Taxonomy" id="35623"/>
    <lineage>
        <taxon>Bacteria</taxon>
        <taxon>Bacillati</taxon>
        <taxon>Mycoplasmatota</taxon>
        <taxon>Mollicutes</taxon>
        <taxon>Acholeplasmatales</taxon>
        <taxon>Acholeplasmataceae</taxon>
        <taxon>Acholeplasma</taxon>
    </lineage>
</organism>